<dbReference type="SUPFAM" id="SSF53448">
    <property type="entry name" value="Nucleotide-diphospho-sugar transferases"/>
    <property type="match status" value="1"/>
</dbReference>
<evidence type="ECO:0000256" key="1">
    <source>
        <dbReference type="ARBA" id="ARBA00006739"/>
    </source>
</evidence>
<dbReference type="EMBL" id="WUMK01000005">
    <property type="protein sequence ID" value="MXN46297.1"/>
    <property type="molecule type" value="Genomic_DNA"/>
</dbReference>
<dbReference type="AlphaFoldDB" id="A0A6N8SCX1"/>
<dbReference type="Pfam" id="PF00535">
    <property type="entry name" value="Glycos_transf_2"/>
    <property type="match status" value="1"/>
</dbReference>
<dbReference type="GO" id="GO:0016757">
    <property type="term" value="F:glycosyltransferase activity"/>
    <property type="evidence" value="ECO:0007669"/>
    <property type="project" value="UniProtKB-KW"/>
</dbReference>
<dbReference type="PANTHER" id="PTHR43179:SF12">
    <property type="entry name" value="GALACTOFURANOSYLTRANSFERASE GLFT2"/>
    <property type="match status" value="1"/>
</dbReference>
<gene>
    <name evidence="5" type="ORF">GR138_13965</name>
</gene>
<evidence type="ECO:0000259" key="4">
    <source>
        <dbReference type="Pfam" id="PF00535"/>
    </source>
</evidence>
<keyword evidence="3 5" id="KW-0808">Transferase</keyword>
<comment type="similarity">
    <text evidence="1">Belongs to the glycosyltransferase 2 family.</text>
</comment>
<evidence type="ECO:0000256" key="3">
    <source>
        <dbReference type="ARBA" id="ARBA00022679"/>
    </source>
</evidence>
<dbReference type="InterPro" id="IPR029044">
    <property type="entry name" value="Nucleotide-diphossugar_trans"/>
</dbReference>
<dbReference type="PANTHER" id="PTHR43179">
    <property type="entry name" value="RHAMNOSYLTRANSFERASE WBBL"/>
    <property type="match status" value="1"/>
</dbReference>
<reference evidence="5 6" key="1">
    <citation type="submission" date="2019-12" db="EMBL/GenBank/DDBJ databases">
        <title>Shinella kummerowiae sp. nov., a symbiotic bacterium isolated from root nodules of the herbal legume Kummerowia stipulacea.</title>
        <authorList>
            <person name="Gao J."/>
        </authorList>
    </citation>
    <scope>NUCLEOTIDE SEQUENCE [LARGE SCALE GENOMIC DNA]</scope>
    <source>
        <strain evidence="5 6">CCBAU 25048</strain>
    </source>
</reference>
<accession>A0A6N8SCX1</accession>
<evidence type="ECO:0000256" key="2">
    <source>
        <dbReference type="ARBA" id="ARBA00022676"/>
    </source>
</evidence>
<keyword evidence="6" id="KW-1185">Reference proteome</keyword>
<dbReference type="InterPro" id="IPR001173">
    <property type="entry name" value="Glyco_trans_2-like"/>
</dbReference>
<evidence type="ECO:0000313" key="5">
    <source>
        <dbReference type="EMBL" id="MXN46297.1"/>
    </source>
</evidence>
<organism evidence="5 6">
    <name type="scientific">Shinella kummerowiae</name>
    <dbReference type="NCBI Taxonomy" id="417745"/>
    <lineage>
        <taxon>Bacteria</taxon>
        <taxon>Pseudomonadati</taxon>
        <taxon>Pseudomonadota</taxon>
        <taxon>Alphaproteobacteria</taxon>
        <taxon>Hyphomicrobiales</taxon>
        <taxon>Rhizobiaceae</taxon>
        <taxon>Shinella</taxon>
    </lineage>
</organism>
<feature type="domain" description="Glycosyltransferase 2-like" evidence="4">
    <location>
        <begin position="22"/>
        <end position="149"/>
    </location>
</feature>
<keyword evidence="2" id="KW-0328">Glycosyltransferase</keyword>
<comment type="caution">
    <text evidence="5">The sequence shown here is derived from an EMBL/GenBank/DDBJ whole genome shotgun (WGS) entry which is preliminary data.</text>
</comment>
<dbReference type="Proteomes" id="UP000435802">
    <property type="component" value="Unassembled WGS sequence"/>
</dbReference>
<name>A0A6N8SCX1_9HYPH</name>
<proteinExistence type="inferred from homology"/>
<dbReference type="OrthoDB" id="9771846at2"/>
<protein>
    <submittedName>
        <fullName evidence="5">Glycosyltransferase</fullName>
    </submittedName>
</protein>
<dbReference type="Gene3D" id="3.90.550.10">
    <property type="entry name" value="Spore Coat Polysaccharide Biosynthesis Protein SpsA, Chain A"/>
    <property type="match status" value="1"/>
</dbReference>
<evidence type="ECO:0000313" key="6">
    <source>
        <dbReference type="Proteomes" id="UP000435802"/>
    </source>
</evidence>
<sequence>MSSKAMKDNTLASLHDGTRLAVVVVTYNSADVIGGLLDSLPSGLAGLADTEIVIVDNKSRDASVDIAASHPVNVRVIQTGRNAGYAAAINAAAASIDDERHLLILNPDIRLQPGCARTLVSRLHDPSIGLVVPQLLHEDGSITHSLRREPSLITAWSDSLLGTSFAGRLGLGEIVKDERLYRAGGTVDWASGAALAISARTRKAVGAWDETFFLYSEEVDYMERVRRCGLKVAYEPAARAVHIGGEYHENVGLSALMTSNRIHYYGRHHGAAATFLFRLGIITGEVMRFGLGPGHRAALSAALRPYSEYRAALQR</sequence>